<name>A0ABW9GZX8_9FIRM</name>
<feature type="domain" description="Antitoxin SocA-like Panacea" evidence="1">
    <location>
        <begin position="22"/>
        <end position="114"/>
    </location>
</feature>
<organism evidence="2 3">
    <name type="scientific">Peptococcus simiae</name>
    <dbReference type="NCBI Taxonomy" id="1643805"/>
    <lineage>
        <taxon>Bacteria</taxon>
        <taxon>Bacillati</taxon>
        <taxon>Bacillota</taxon>
        <taxon>Clostridia</taxon>
        <taxon>Eubacteriales</taxon>
        <taxon>Peptococcaceae</taxon>
        <taxon>Peptococcus</taxon>
    </lineage>
</organism>
<sequence length="150" mass="17583">MKSVVDVANWFLSKESMTHKKIQKLCYYAQAWYCALYDGTPLFKEEIQAWVHGPVAPSLYPYFADYRWNEIPRIESNEGSFTEEELDVLEAVYLTYGGFTGDQLESLTHSEDPWIIARGELKPWETSREVISHASMREYYSKKYEEAQND</sequence>
<protein>
    <submittedName>
        <fullName evidence="2">Panacea domain-containing protein</fullName>
    </submittedName>
</protein>
<accession>A0ABW9GZX8</accession>
<evidence type="ECO:0000259" key="1">
    <source>
        <dbReference type="Pfam" id="PF13274"/>
    </source>
</evidence>
<keyword evidence="3" id="KW-1185">Reference proteome</keyword>
<dbReference type="Proteomes" id="UP001631949">
    <property type="component" value="Unassembled WGS sequence"/>
</dbReference>
<evidence type="ECO:0000313" key="2">
    <source>
        <dbReference type="EMBL" id="MFM9414118.1"/>
    </source>
</evidence>
<dbReference type="InterPro" id="IPR025272">
    <property type="entry name" value="SocA_Panacea"/>
</dbReference>
<evidence type="ECO:0000313" key="3">
    <source>
        <dbReference type="Proteomes" id="UP001631949"/>
    </source>
</evidence>
<proteinExistence type="predicted"/>
<dbReference type="RefSeq" id="WP_408977733.1">
    <property type="nucleotide sequence ID" value="NZ_JBJUVG010000010.1"/>
</dbReference>
<reference evidence="2 3" key="1">
    <citation type="journal article" date="2016" name="Int. J. Syst. Evol. Microbiol.">
        <title>Peptococcus simiae sp. nov., isolated from rhesus macaque faeces and emended description of the genus Peptococcus.</title>
        <authorList>
            <person name="Shkoporov A.N."/>
            <person name="Efimov B.A."/>
            <person name="Kondova I."/>
            <person name="Ouwerling B."/>
            <person name="Chaplin A.V."/>
            <person name="Shcherbakova V.A."/>
            <person name="Langermans J.A.M."/>
        </authorList>
    </citation>
    <scope>NUCLEOTIDE SEQUENCE [LARGE SCALE GENOMIC DNA]</scope>
    <source>
        <strain evidence="2 3">M108</strain>
    </source>
</reference>
<gene>
    <name evidence="2" type="ORF">ACKQTC_07035</name>
</gene>
<comment type="caution">
    <text evidence="2">The sequence shown here is derived from an EMBL/GenBank/DDBJ whole genome shotgun (WGS) entry which is preliminary data.</text>
</comment>
<dbReference type="Pfam" id="PF13274">
    <property type="entry name" value="SocA_Panacea"/>
    <property type="match status" value="1"/>
</dbReference>
<dbReference type="EMBL" id="JBJUVG010000010">
    <property type="protein sequence ID" value="MFM9414118.1"/>
    <property type="molecule type" value="Genomic_DNA"/>
</dbReference>